<accession>A0A816KI24</accession>
<organism evidence="1">
    <name type="scientific">Brassica napus</name>
    <name type="common">Rape</name>
    <dbReference type="NCBI Taxonomy" id="3708"/>
    <lineage>
        <taxon>Eukaryota</taxon>
        <taxon>Viridiplantae</taxon>
        <taxon>Streptophyta</taxon>
        <taxon>Embryophyta</taxon>
        <taxon>Tracheophyta</taxon>
        <taxon>Spermatophyta</taxon>
        <taxon>Magnoliopsida</taxon>
        <taxon>eudicotyledons</taxon>
        <taxon>Gunneridae</taxon>
        <taxon>Pentapetalae</taxon>
        <taxon>rosids</taxon>
        <taxon>malvids</taxon>
        <taxon>Brassicales</taxon>
        <taxon>Brassicaceae</taxon>
        <taxon>Brassiceae</taxon>
        <taxon>Brassica</taxon>
    </lineage>
</organism>
<dbReference type="EMBL" id="HG994366">
    <property type="protein sequence ID" value="CAF1922104.1"/>
    <property type="molecule type" value="Genomic_DNA"/>
</dbReference>
<proteinExistence type="predicted"/>
<gene>
    <name evidence="1" type="ORF">DARMORV10_C02P64300.1</name>
</gene>
<dbReference type="Proteomes" id="UP001295469">
    <property type="component" value="Chromosome C02"/>
</dbReference>
<sequence length="57" mass="6584">MLVKIPNEFIRQKLVEQEIMAYWDFYVLCCTMECSACHNSPHYGLHPSLGSCSRCSL</sequence>
<reference evidence="1" key="1">
    <citation type="submission" date="2021-01" db="EMBL/GenBank/DDBJ databases">
        <authorList>
            <consortium name="Genoscope - CEA"/>
            <person name="William W."/>
        </authorList>
    </citation>
    <scope>NUCLEOTIDE SEQUENCE</scope>
</reference>
<name>A0A816KI24_BRANA</name>
<protein>
    <submittedName>
        <fullName evidence="1">(rape) hypothetical protein</fullName>
    </submittedName>
</protein>
<dbReference type="AlphaFoldDB" id="A0A816KI24"/>
<evidence type="ECO:0000313" key="1">
    <source>
        <dbReference type="EMBL" id="CAF1922104.1"/>
    </source>
</evidence>